<dbReference type="eggNOG" id="COG3682">
    <property type="taxonomic scope" value="Bacteria"/>
</dbReference>
<evidence type="ECO:0000256" key="4">
    <source>
        <dbReference type="ARBA" id="ARBA00023163"/>
    </source>
</evidence>
<dbReference type="PIRSF" id="PIRSF019455">
    <property type="entry name" value="CopR_AtkY"/>
    <property type="match status" value="1"/>
</dbReference>
<accession>C3JAJ9</accession>
<name>C3JAJ9_POREA</name>
<dbReference type="Gene3D" id="1.10.10.10">
    <property type="entry name" value="Winged helix-like DNA-binding domain superfamily/Winged helix DNA-binding domain"/>
    <property type="match status" value="1"/>
</dbReference>
<keyword evidence="3" id="KW-0238">DNA-binding</keyword>
<dbReference type="InterPro" id="IPR036390">
    <property type="entry name" value="WH_DNA-bd_sf"/>
</dbReference>
<proteinExistence type="inferred from homology"/>
<dbReference type="GO" id="GO:0045892">
    <property type="term" value="P:negative regulation of DNA-templated transcription"/>
    <property type="evidence" value="ECO:0007669"/>
    <property type="project" value="InterPro"/>
</dbReference>
<dbReference type="InterPro" id="IPR005650">
    <property type="entry name" value="BlaI_family"/>
</dbReference>
<dbReference type="EMBL" id="ACNN01000020">
    <property type="protein sequence ID" value="EEN82638.1"/>
    <property type="molecule type" value="Genomic_DNA"/>
</dbReference>
<comment type="similarity">
    <text evidence="1">Belongs to the BlaI transcriptional regulatory family.</text>
</comment>
<dbReference type="GeneID" id="93365241"/>
<evidence type="ECO:0000313" key="6">
    <source>
        <dbReference type="Proteomes" id="UP000004295"/>
    </source>
</evidence>
<organism evidence="5 6">
    <name type="scientific">Porphyromonas endodontalis (strain ATCC 35406 / DSM 24491 / JCM 8526 / CCUG 16442 / BCRC 14492 / NCTC 13058 / HG 370)</name>
    <name type="common">Bacteroides endodontalis</name>
    <dbReference type="NCBI Taxonomy" id="553175"/>
    <lineage>
        <taxon>Bacteria</taxon>
        <taxon>Pseudomonadati</taxon>
        <taxon>Bacteroidota</taxon>
        <taxon>Bacteroidia</taxon>
        <taxon>Bacteroidales</taxon>
        <taxon>Porphyromonadaceae</taxon>
        <taxon>Porphyromonas</taxon>
    </lineage>
</organism>
<sequence length="125" mass="14393">MNKTKLTPLTPQEESVMQIIWELGDGVAIRQILDKIPEPKPPYTTLASIVKNLHTKEYIQPEKSGKTMLYGIEVTQEQYSASSLQHIVRNFFGGDYRQVVQFFARKESISPQDLKEIIDLIEQKK</sequence>
<gene>
    <name evidence="5" type="ORF">POREN0001_0235</name>
</gene>
<keyword evidence="6" id="KW-1185">Reference proteome</keyword>
<keyword evidence="2" id="KW-0805">Transcription regulation</keyword>
<evidence type="ECO:0000256" key="1">
    <source>
        <dbReference type="ARBA" id="ARBA00011046"/>
    </source>
</evidence>
<dbReference type="Pfam" id="PF03965">
    <property type="entry name" value="Penicillinase_R"/>
    <property type="match status" value="1"/>
</dbReference>
<comment type="caution">
    <text evidence="5">The sequence shown here is derived from an EMBL/GenBank/DDBJ whole genome shotgun (WGS) entry which is preliminary data.</text>
</comment>
<dbReference type="Gene3D" id="1.10.4040.10">
    <property type="entry name" value="Penicillinase repressor domain"/>
    <property type="match status" value="1"/>
</dbReference>
<dbReference type="SUPFAM" id="SSF46785">
    <property type="entry name" value="Winged helix' DNA-binding domain"/>
    <property type="match status" value="1"/>
</dbReference>
<dbReference type="InterPro" id="IPR036388">
    <property type="entry name" value="WH-like_DNA-bd_sf"/>
</dbReference>
<dbReference type="AlphaFoldDB" id="C3JAJ9"/>
<dbReference type="STRING" id="553175.POREN0001_0235"/>
<reference evidence="5 6" key="1">
    <citation type="submission" date="2009-04" db="EMBL/GenBank/DDBJ databases">
        <authorList>
            <person name="Sebastian Y."/>
            <person name="Madupu R."/>
            <person name="Durkin A.S."/>
            <person name="Torralba M."/>
            <person name="Methe B."/>
            <person name="Sutton G.G."/>
            <person name="Strausberg R.L."/>
            <person name="Nelson K.E."/>
        </authorList>
    </citation>
    <scope>NUCLEOTIDE SEQUENCE [LARGE SCALE GENOMIC DNA]</scope>
    <source>
        <strain evidence="6">ATCC 35406 / BCRC 14492 / JCM 8526 / NCTC 13058 / HG 370</strain>
    </source>
</reference>
<keyword evidence="4" id="KW-0804">Transcription</keyword>
<dbReference type="GO" id="GO:0003677">
    <property type="term" value="F:DNA binding"/>
    <property type="evidence" value="ECO:0007669"/>
    <property type="project" value="UniProtKB-KW"/>
</dbReference>
<dbReference type="RefSeq" id="WP_004333515.1">
    <property type="nucleotide sequence ID" value="NZ_ACNN01000020.1"/>
</dbReference>
<dbReference type="Proteomes" id="UP000004295">
    <property type="component" value="Unassembled WGS sequence"/>
</dbReference>
<evidence type="ECO:0000313" key="5">
    <source>
        <dbReference type="EMBL" id="EEN82638.1"/>
    </source>
</evidence>
<evidence type="ECO:0000256" key="3">
    <source>
        <dbReference type="ARBA" id="ARBA00023125"/>
    </source>
</evidence>
<evidence type="ECO:0000256" key="2">
    <source>
        <dbReference type="ARBA" id="ARBA00023015"/>
    </source>
</evidence>
<protein>
    <submittedName>
        <fullName evidence="5">Transcriptional regulator, BlaI/MecI/CopY family</fullName>
    </submittedName>
</protein>